<protein>
    <submittedName>
        <fullName evidence="1">Uncharacterized protein</fullName>
    </submittedName>
</protein>
<organism evidence="1 2">
    <name type="scientific">Phycomyces blakesleeanus (strain ATCC 8743b / DSM 1359 / FGSC 10004 / NBRC 33097 / NRRL 1555)</name>
    <dbReference type="NCBI Taxonomy" id="763407"/>
    <lineage>
        <taxon>Eukaryota</taxon>
        <taxon>Fungi</taxon>
        <taxon>Fungi incertae sedis</taxon>
        <taxon>Mucoromycota</taxon>
        <taxon>Mucoromycotina</taxon>
        <taxon>Mucoromycetes</taxon>
        <taxon>Mucorales</taxon>
        <taxon>Phycomycetaceae</taxon>
        <taxon>Phycomyces</taxon>
    </lineage>
</organism>
<name>A0A167LIG7_PHYB8</name>
<gene>
    <name evidence="1" type="ORF">PHYBLDRAFT_171284</name>
</gene>
<keyword evidence="2" id="KW-1185">Reference proteome</keyword>
<sequence>MGSVSYRSWQNDIFHSSILENLCSLRYYLVMSDLKVKSLSLYKYNFEAVSICVKNILGVVDAEKKNILFEDKDFVFGENFHPILSVVKQEIWFQIVNECLHKSSFQNHIKV</sequence>
<dbReference type="RefSeq" id="XP_018288575.1">
    <property type="nucleotide sequence ID" value="XM_018436559.1"/>
</dbReference>
<dbReference type="EMBL" id="KV440988">
    <property type="protein sequence ID" value="OAD70535.1"/>
    <property type="molecule type" value="Genomic_DNA"/>
</dbReference>
<dbReference type="GeneID" id="28997465"/>
<dbReference type="InParanoid" id="A0A167LIG7"/>
<dbReference type="AlphaFoldDB" id="A0A167LIG7"/>
<proteinExistence type="predicted"/>
<dbReference type="VEuPathDB" id="FungiDB:PHYBLDRAFT_171284"/>
<reference evidence="2" key="1">
    <citation type="submission" date="2015-06" db="EMBL/GenBank/DDBJ databases">
        <title>Expansion of signal transduction pathways in fungi by whole-genome duplication.</title>
        <authorList>
            <consortium name="DOE Joint Genome Institute"/>
            <person name="Corrochano L.M."/>
            <person name="Kuo A."/>
            <person name="Marcet-Houben M."/>
            <person name="Polaino S."/>
            <person name="Salamov A."/>
            <person name="Villalobos J.M."/>
            <person name="Alvarez M.I."/>
            <person name="Avalos J."/>
            <person name="Benito E.P."/>
            <person name="Benoit I."/>
            <person name="Burger G."/>
            <person name="Camino L.P."/>
            <person name="Canovas D."/>
            <person name="Cerda-Olmedo E."/>
            <person name="Cheng J.-F."/>
            <person name="Dominguez A."/>
            <person name="Elias M."/>
            <person name="Eslava A.P."/>
            <person name="Glaser F."/>
            <person name="Grimwood J."/>
            <person name="Gutierrez G."/>
            <person name="Heitman J."/>
            <person name="Henrissat B."/>
            <person name="Iturriaga E.A."/>
            <person name="Lang B.F."/>
            <person name="Lavin J.L."/>
            <person name="Lee S."/>
            <person name="Li W."/>
            <person name="Lindquist E."/>
            <person name="Lopez-Garcia S."/>
            <person name="Luque E.M."/>
            <person name="Marcos A.T."/>
            <person name="Martin J."/>
            <person name="McCluskey K."/>
            <person name="Medina H.R."/>
            <person name="Miralles-Duran A."/>
            <person name="Miyazaki A."/>
            <person name="Munoz-Torres E."/>
            <person name="Oguiza J.A."/>
            <person name="Ohm R."/>
            <person name="Olmedo M."/>
            <person name="Orejas M."/>
            <person name="Ortiz-Castellanos L."/>
            <person name="Pisabarro A.G."/>
            <person name="Rodriguez-Romero J."/>
            <person name="Ruiz-Herrera J."/>
            <person name="Ruiz-Vazquez R."/>
            <person name="Sanz C."/>
            <person name="Schackwitz W."/>
            <person name="Schmutz J."/>
            <person name="Shahriari M."/>
            <person name="Shelest E."/>
            <person name="Silva-Franco F."/>
            <person name="Soanes D."/>
            <person name="Syed K."/>
            <person name="Tagua V.G."/>
            <person name="Talbot N.J."/>
            <person name="Thon M."/>
            <person name="De vries R.P."/>
            <person name="Wiebenga A."/>
            <person name="Yadav J.S."/>
            <person name="Braun E.L."/>
            <person name="Baker S."/>
            <person name="Garre V."/>
            <person name="Horwitz B."/>
            <person name="Torres-Martinez S."/>
            <person name="Idnurm A."/>
            <person name="Herrera-Estrella A."/>
            <person name="Gabaldon T."/>
            <person name="Grigoriev I.V."/>
        </authorList>
    </citation>
    <scope>NUCLEOTIDE SEQUENCE [LARGE SCALE GENOMIC DNA]</scope>
    <source>
        <strain evidence="2">NRRL 1555(-)</strain>
    </source>
</reference>
<evidence type="ECO:0000313" key="2">
    <source>
        <dbReference type="Proteomes" id="UP000077315"/>
    </source>
</evidence>
<accession>A0A167LIG7</accession>
<evidence type="ECO:0000313" key="1">
    <source>
        <dbReference type="EMBL" id="OAD70535.1"/>
    </source>
</evidence>
<dbReference type="Proteomes" id="UP000077315">
    <property type="component" value="Unassembled WGS sequence"/>
</dbReference>